<gene>
    <name evidence="2" type="ORF">ETD86_30100</name>
</gene>
<organism evidence="2 3">
    <name type="scientific">Nonomuraea turkmeniaca</name>
    <dbReference type="NCBI Taxonomy" id="103838"/>
    <lineage>
        <taxon>Bacteria</taxon>
        <taxon>Bacillati</taxon>
        <taxon>Actinomycetota</taxon>
        <taxon>Actinomycetes</taxon>
        <taxon>Streptosporangiales</taxon>
        <taxon>Streptosporangiaceae</taxon>
        <taxon>Nonomuraea</taxon>
    </lineage>
</organism>
<dbReference type="EMBL" id="VCKY01000117">
    <property type="protein sequence ID" value="TMR13819.1"/>
    <property type="molecule type" value="Genomic_DNA"/>
</dbReference>
<dbReference type="AlphaFoldDB" id="A0A5S4FA67"/>
<feature type="region of interest" description="Disordered" evidence="1">
    <location>
        <begin position="1"/>
        <end position="28"/>
    </location>
</feature>
<dbReference type="Proteomes" id="UP000309128">
    <property type="component" value="Unassembled WGS sequence"/>
</dbReference>
<sequence length="89" mass="9476">MPGLQGPAGPPGPAGESGPPGPEGGAYQRDYVIAVPAQVWEVSHELTRQPNVTSYTHGGDRIEGDVTFPTPAIVRVFWHMPMTGLLRLT</sequence>
<comment type="caution">
    <text evidence="2">The sequence shown here is derived from an EMBL/GenBank/DDBJ whole genome shotgun (WGS) entry which is preliminary data.</text>
</comment>
<dbReference type="Gene3D" id="1.20.5.320">
    <property type="entry name" value="6-Phosphogluconate Dehydrogenase, domain 3"/>
    <property type="match status" value="1"/>
</dbReference>
<reference evidence="2 3" key="1">
    <citation type="submission" date="2019-05" db="EMBL/GenBank/DDBJ databases">
        <title>Draft genome sequence of Nonomuraea turkmeniaca DSM 43926.</title>
        <authorList>
            <person name="Saricaoglu S."/>
            <person name="Isik K."/>
        </authorList>
    </citation>
    <scope>NUCLEOTIDE SEQUENCE [LARGE SCALE GENOMIC DNA]</scope>
    <source>
        <strain evidence="2 3">DSM 43926</strain>
    </source>
</reference>
<keyword evidence="3" id="KW-1185">Reference proteome</keyword>
<evidence type="ECO:0000313" key="3">
    <source>
        <dbReference type="Proteomes" id="UP000309128"/>
    </source>
</evidence>
<evidence type="ECO:0008006" key="4">
    <source>
        <dbReference type="Google" id="ProtNLM"/>
    </source>
</evidence>
<evidence type="ECO:0000313" key="2">
    <source>
        <dbReference type="EMBL" id="TMR13819.1"/>
    </source>
</evidence>
<proteinExistence type="predicted"/>
<dbReference type="OrthoDB" id="7068344at2"/>
<name>A0A5S4FA67_9ACTN</name>
<accession>A0A5S4FA67</accession>
<protein>
    <recommendedName>
        <fullName evidence="4">Collagen-like protein</fullName>
    </recommendedName>
</protein>
<evidence type="ECO:0000256" key="1">
    <source>
        <dbReference type="SAM" id="MobiDB-lite"/>
    </source>
</evidence>